<feature type="domain" description="Tc1-like transposase DDE" evidence="1">
    <location>
        <begin position="1"/>
        <end position="31"/>
    </location>
</feature>
<dbReference type="GO" id="GO:0003676">
    <property type="term" value="F:nucleic acid binding"/>
    <property type="evidence" value="ECO:0007669"/>
    <property type="project" value="InterPro"/>
</dbReference>
<protein>
    <recommendedName>
        <fullName evidence="1">Tc1-like transposase DDE domain-containing protein</fullName>
    </recommendedName>
</protein>
<dbReference type="Gene3D" id="3.30.420.10">
    <property type="entry name" value="Ribonuclease H-like superfamily/Ribonuclease H"/>
    <property type="match status" value="1"/>
</dbReference>
<comment type="caution">
    <text evidence="2">The sequence shown here is derived from an EMBL/GenBank/DDBJ whole genome shotgun (WGS) entry which is preliminary data.</text>
</comment>
<evidence type="ECO:0000313" key="2">
    <source>
        <dbReference type="EMBL" id="KAG1308705.1"/>
    </source>
</evidence>
<dbReference type="Proteomes" id="UP000716291">
    <property type="component" value="Unassembled WGS sequence"/>
</dbReference>
<reference evidence="2" key="1">
    <citation type="journal article" date="2020" name="Microb. Genom.">
        <title>Genetic diversity of clinical and environmental Mucorales isolates obtained from an investigation of mucormycosis cases among solid organ transplant recipients.</title>
        <authorList>
            <person name="Nguyen M.H."/>
            <person name="Kaul D."/>
            <person name="Muto C."/>
            <person name="Cheng S.J."/>
            <person name="Richter R.A."/>
            <person name="Bruno V.M."/>
            <person name="Liu G."/>
            <person name="Beyhan S."/>
            <person name="Sundermann A.J."/>
            <person name="Mounaud S."/>
            <person name="Pasculle A.W."/>
            <person name="Nierman W.C."/>
            <person name="Driscoll E."/>
            <person name="Cumbie R."/>
            <person name="Clancy C.J."/>
            <person name="Dupont C.L."/>
        </authorList>
    </citation>
    <scope>NUCLEOTIDE SEQUENCE</scope>
    <source>
        <strain evidence="2">GL11</strain>
    </source>
</reference>
<proteinExistence type="predicted"/>
<keyword evidence="3" id="KW-1185">Reference proteome</keyword>
<dbReference type="EMBL" id="JAANQT010000743">
    <property type="protein sequence ID" value="KAG1308705.1"/>
    <property type="molecule type" value="Genomic_DNA"/>
</dbReference>
<name>A0A9P6XAE7_RHIOR</name>
<evidence type="ECO:0000313" key="3">
    <source>
        <dbReference type="Proteomes" id="UP000716291"/>
    </source>
</evidence>
<dbReference type="AlphaFoldDB" id="A0A9P6XAE7"/>
<accession>A0A9P6XAE7</accession>
<organism evidence="2 3">
    <name type="scientific">Rhizopus oryzae</name>
    <name type="common">Mucormycosis agent</name>
    <name type="synonym">Rhizopus arrhizus var. delemar</name>
    <dbReference type="NCBI Taxonomy" id="64495"/>
    <lineage>
        <taxon>Eukaryota</taxon>
        <taxon>Fungi</taxon>
        <taxon>Fungi incertae sedis</taxon>
        <taxon>Mucoromycota</taxon>
        <taxon>Mucoromycotina</taxon>
        <taxon>Mucoromycetes</taxon>
        <taxon>Mucorales</taxon>
        <taxon>Mucorineae</taxon>
        <taxon>Rhizopodaceae</taxon>
        <taxon>Rhizopus</taxon>
    </lineage>
</organism>
<gene>
    <name evidence="2" type="ORF">G6F64_005850</name>
</gene>
<evidence type="ECO:0000259" key="1">
    <source>
        <dbReference type="Pfam" id="PF13358"/>
    </source>
</evidence>
<dbReference type="InterPro" id="IPR036397">
    <property type="entry name" value="RNaseH_sf"/>
</dbReference>
<sequence>MYLPPYSPELNPIEQFWASVKGKMTKEETLSSRIGDALSLYGRASNAKLNCHKTLAISLSGQEQLEWRTMLNANRILQWHDNKETTAAIYLGYPLTSSTQQMSKYLDNTKNFPSVKFQDYRKPRNEGGIAILDPAMQYSALQLRWLIPMLQSTHTTSIQESFVASLMRYYLCVLTLSPSVILPLLFSEKRSPDIKKIGCFQSMLRTLDHMDYGINWTDLNTSTAEEIPLCRLCPALLTNDHTYKSPYWKSLLVKDVYGFNAIDRKLIPRGSFISSQQRNRAIKYLDLLRTGQIAEEDFFVALKNSPNCALGGFISSFGFQRPAPQFASLFSSSLPDGTPVEKLSTKWFRNLDMLPLDSLPPTYPRASKSSWNKFWHVLIPHPARTILWRLYHSKLPTRSRSHKIMPRYITDEGCVMCGAQRFLNQPSLLSFDQINRPLQTTAKTLSHWKLDTFHVIACGVLSLWRLHWKYIFEDTPFWPNEATARATALLRRIRSENLRRQET</sequence>
<dbReference type="InterPro" id="IPR038717">
    <property type="entry name" value="Tc1-like_DDE_dom"/>
</dbReference>
<dbReference type="Pfam" id="PF13358">
    <property type="entry name" value="DDE_3"/>
    <property type="match status" value="1"/>
</dbReference>